<dbReference type="CDD" id="cd00093">
    <property type="entry name" value="HTH_XRE"/>
    <property type="match status" value="1"/>
</dbReference>
<protein>
    <submittedName>
        <fullName evidence="2">XRE family transcriptional regulator</fullName>
    </submittedName>
</protein>
<proteinExistence type="predicted"/>
<dbReference type="PROSITE" id="PS50943">
    <property type="entry name" value="HTH_CROC1"/>
    <property type="match status" value="1"/>
</dbReference>
<reference evidence="3" key="1">
    <citation type="submission" date="2018-09" db="EMBL/GenBank/DDBJ databases">
        <title>Chryseolinea sp. KIS68-18 isolated from soil.</title>
        <authorList>
            <person name="Weon H.-Y."/>
            <person name="Kwon S.-W."/>
            <person name="Lee S.A."/>
        </authorList>
    </citation>
    <scope>NUCLEOTIDE SEQUENCE [LARGE SCALE GENOMIC DNA]</scope>
    <source>
        <strain evidence="3">KIS68-18</strain>
    </source>
</reference>
<dbReference type="GO" id="GO:0003677">
    <property type="term" value="F:DNA binding"/>
    <property type="evidence" value="ECO:0007669"/>
    <property type="project" value="InterPro"/>
</dbReference>
<evidence type="ECO:0000313" key="3">
    <source>
        <dbReference type="Proteomes" id="UP000266183"/>
    </source>
</evidence>
<evidence type="ECO:0000259" key="1">
    <source>
        <dbReference type="PROSITE" id="PS50943"/>
    </source>
</evidence>
<keyword evidence="3" id="KW-1185">Reference proteome</keyword>
<organism evidence="2 3">
    <name type="scientific">Chryseolinea soli</name>
    <dbReference type="NCBI Taxonomy" id="2321403"/>
    <lineage>
        <taxon>Bacteria</taxon>
        <taxon>Pseudomonadati</taxon>
        <taxon>Bacteroidota</taxon>
        <taxon>Cytophagia</taxon>
        <taxon>Cytophagales</taxon>
        <taxon>Fulvivirgaceae</taxon>
        <taxon>Chryseolinea</taxon>
    </lineage>
</organism>
<dbReference type="Proteomes" id="UP000266183">
    <property type="component" value="Chromosome"/>
</dbReference>
<dbReference type="KEGG" id="chk:D4L85_21390"/>
<sequence length="99" mass="11607">MQFDFITTNKIFSMRKTTKKYRESLIHIGAALSSLRQMKGYTTVKEFASRYKLPVIQYWRIERGKANLTLKSLARILDIHKLSVQDFFCLMTGHELAMT</sequence>
<gene>
    <name evidence="2" type="ORF">D4L85_21390</name>
</gene>
<accession>A0A385SMH6</accession>
<dbReference type="AlphaFoldDB" id="A0A385SMH6"/>
<dbReference type="InterPro" id="IPR010982">
    <property type="entry name" value="Lambda_DNA-bd_dom_sf"/>
</dbReference>
<dbReference type="InterPro" id="IPR001387">
    <property type="entry name" value="Cro/C1-type_HTH"/>
</dbReference>
<dbReference type="Gene3D" id="1.10.260.40">
    <property type="entry name" value="lambda repressor-like DNA-binding domains"/>
    <property type="match status" value="1"/>
</dbReference>
<evidence type="ECO:0000313" key="2">
    <source>
        <dbReference type="EMBL" id="AYB32973.1"/>
    </source>
</evidence>
<dbReference type="SUPFAM" id="SSF47413">
    <property type="entry name" value="lambda repressor-like DNA-binding domains"/>
    <property type="match status" value="1"/>
</dbReference>
<name>A0A385SMH6_9BACT</name>
<feature type="domain" description="HTH cro/C1-type" evidence="1">
    <location>
        <begin position="32"/>
        <end position="87"/>
    </location>
</feature>
<dbReference type="EMBL" id="CP032382">
    <property type="protein sequence ID" value="AYB32973.1"/>
    <property type="molecule type" value="Genomic_DNA"/>
</dbReference>